<comment type="subcellular location">
    <subcellularLocation>
        <location evidence="1">Cytoplasm</location>
    </subcellularLocation>
</comment>
<name>A0A8C7NCJ0_ONCMY</name>
<organism evidence="14 15">
    <name type="scientific">Oncorhynchus mykiss</name>
    <name type="common">Rainbow trout</name>
    <name type="synonym">Salmo gairdneri</name>
    <dbReference type="NCBI Taxonomy" id="8022"/>
    <lineage>
        <taxon>Eukaryota</taxon>
        <taxon>Metazoa</taxon>
        <taxon>Chordata</taxon>
        <taxon>Craniata</taxon>
        <taxon>Vertebrata</taxon>
        <taxon>Euteleostomi</taxon>
        <taxon>Actinopterygii</taxon>
        <taxon>Neopterygii</taxon>
        <taxon>Teleostei</taxon>
        <taxon>Protacanthopterygii</taxon>
        <taxon>Salmoniformes</taxon>
        <taxon>Salmonidae</taxon>
        <taxon>Salmoninae</taxon>
        <taxon>Oncorhynchus</taxon>
    </lineage>
</organism>
<dbReference type="GeneTree" id="ENSGT00940000155831"/>
<evidence type="ECO:0000259" key="11">
    <source>
        <dbReference type="PROSITE" id="PS50003"/>
    </source>
</evidence>
<protein>
    <submittedName>
        <fullName evidence="14">Rho guanine nucleotide exchange factor 28</fullName>
    </submittedName>
</protein>
<keyword evidence="6" id="KW-0863">Zinc-finger</keyword>
<evidence type="ECO:0000256" key="1">
    <source>
        <dbReference type="ARBA" id="ARBA00004496"/>
    </source>
</evidence>
<dbReference type="CDD" id="cd20876">
    <property type="entry name" value="C1_p190RhoGEF"/>
    <property type="match status" value="1"/>
</dbReference>
<feature type="compositionally biased region" description="Basic and acidic residues" evidence="9">
    <location>
        <begin position="1303"/>
        <end position="1315"/>
    </location>
</feature>
<evidence type="ECO:0000256" key="2">
    <source>
        <dbReference type="ARBA" id="ARBA00022490"/>
    </source>
</evidence>
<keyword evidence="5" id="KW-0479">Metal-binding</keyword>
<dbReference type="Gene3D" id="3.30.60.20">
    <property type="match status" value="1"/>
</dbReference>
<dbReference type="Gene3D" id="1.20.900.10">
    <property type="entry name" value="Dbl homology (DH) domain"/>
    <property type="match status" value="1"/>
</dbReference>
<dbReference type="PROSITE" id="PS50081">
    <property type="entry name" value="ZF_DAG_PE_2"/>
    <property type="match status" value="1"/>
</dbReference>
<reference evidence="14" key="3">
    <citation type="submission" date="2025-09" db="UniProtKB">
        <authorList>
            <consortium name="Ensembl"/>
        </authorList>
    </citation>
    <scope>IDENTIFICATION</scope>
</reference>
<accession>A0A8C7NCJ0</accession>
<evidence type="ECO:0000256" key="4">
    <source>
        <dbReference type="ARBA" id="ARBA00022658"/>
    </source>
</evidence>
<evidence type="ECO:0000256" key="3">
    <source>
        <dbReference type="ARBA" id="ARBA00022553"/>
    </source>
</evidence>
<dbReference type="SUPFAM" id="SSF57889">
    <property type="entry name" value="Cysteine-rich domain"/>
    <property type="match status" value="1"/>
</dbReference>
<evidence type="ECO:0000256" key="10">
    <source>
        <dbReference type="SAM" id="Phobius"/>
    </source>
</evidence>
<dbReference type="InterPro" id="IPR001849">
    <property type="entry name" value="PH_domain"/>
</dbReference>
<feature type="region of interest" description="Disordered" evidence="9">
    <location>
        <begin position="1071"/>
        <end position="1091"/>
    </location>
</feature>
<dbReference type="InterPro" id="IPR041020">
    <property type="entry name" value="PH_16"/>
</dbReference>
<dbReference type="InterPro" id="IPR002219">
    <property type="entry name" value="PKC_DAG/PE"/>
</dbReference>
<feature type="region of interest" description="Disordered" evidence="9">
    <location>
        <begin position="127"/>
        <end position="163"/>
    </location>
</feature>
<dbReference type="GO" id="GO:0005085">
    <property type="term" value="F:guanyl-nucleotide exchange factor activity"/>
    <property type="evidence" value="ECO:0007669"/>
    <property type="project" value="UniProtKB-KW"/>
</dbReference>
<feature type="domain" description="Phorbol-ester/DAG-type" evidence="13">
    <location>
        <begin position="551"/>
        <end position="598"/>
    </location>
</feature>
<keyword evidence="10" id="KW-1133">Transmembrane helix</keyword>
<reference evidence="14" key="1">
    <citation type="submission" date="2020-07" db="EMBL/GenBank/DDBJ databases">
        <title>A long reads based de novo assembly of the rainbow trout Arlee double haploid line genome.</title>
        <authorList>
            <person name="Gao G."/>
            <person name="Palti Y."/>
        </authorList>
    </citation>
    <scope>NUCLEOTIDE SEQUENCE [LARGE SCALE GENOMIC DNA]</scope>
</reference>
<feature type="region of interest" description="Disordered" evidence="9">
    <location>
        <begin position="1168"/>
        <end position="1238"/>
    </location>
</feature>
<dbReference type="GO" id="GO:0035023">
    <property type="term" value="P:regulation of Rho protein signal transduction"/>
    <property type="evidence" value="ECO:0007669"/>
    <property type="project" value="TreeGrafter"/>
</dbReference>
<feature type="region of interest" description="Disordered" evidence="9">
    <location>
        <begin position="525"/>
        <end position="553"/>
    </location>
</feature>
<evidence type="ECO:0000256" key="6">
    <source>
        <dbReference type="ARBA" id="ARBA00022771"/>
    </source>
</evidence>
<dbReference type="SUPFAM" id="SSF50729">
    <property type="entry name" value="PH domain-like"/>
    <property type="match status" value="1"/>
</dbReference>
<dbReference type="PROSITE" id="PS50010">
    <property type="entry name" value="DH_2"/>
    <property type="match status" value="1"/>
</dbReference>
<feature type="compositionally biased region" description="Polar residues" evidence="9">
    <location>
        <begin position="638"/>
        <end position="649"/>
    </location>
</feature>
<dbReference type="PROSITE" id="PS50003">
    <property type="entry name" value="PH_DOMAIN"/>
    <property type="match status" value="1"/>
</dbReference>
<keyword evidence="10" id="KW-0812">Transmembrane</keyword>
<evidence type="ECO:0000313" key="15">
    <source>
        <dbReference type="Proteomes" id="UP000694395"/>
    </source>
</evidence>
<feature type="region of interest" description="Disordered" evidence="9">
    <location>
        <begin position="1282"/>
        <end position="1315"/>
    </location>
</feature>
<dbReference type="CDD" id="cd00160">
    <property type="entry name" value="RhoGEF"/>
    <property type="match status" value="1"/>
</dbReference>
<evidence type="ECO:0000256" key="9">
    <source>
        <dbReference type="SAM" id="MobiDB-lite"/>
    </source>
</evidence>
<reference evidence="14" key="2">
    <citation type="submission" date="2025-08" db="UniProtKB">
        <authorList>
            <consortium name="Ensembl"/>
        </authorList>
    </citation>
    <scope>IDENTIFICATION</scope>
</reference>
<feature type="compositionally biased region" description="Basic and acidic residues" evidence="9">
    <location>
        <begin position="154"/>
        <end position="163"/>
    </location>
</feature>
<dbReference type="InterPro" id="IPR011993">
    <property type="entry name" value="PH-like_dom_sf"/>
</dbReference>
<feature type="region of interest" description="Disordered" evidence="9">
    <location>
        <begin position="362"/>
        <end position="406"/>
    </location>
</feature>
<dbReference type="GO" id="GO:0008270">
    <property type="term" value="F:zinc ion binding"/>
    <property type="evidence" value="ECO:0007669"/>
    <property type="project" value="UniProtKB-KW"/>
</dbReference>
<dbReference type="PANTHER" id="PTHR13944:SF22">
    <property type="entry name" value="RHO GUANINE NUCLEOTIDE EXCHANGE FACTOR 28"/>
    <property type="match status" value="1"/>
</dbReference>
<dbReference type="GO" id="GO:0005737">
    <property type="term" value="C:cytoplasm"/>
    <property type="evidence" value="ECO:0007669"/>
    <property type="project" value="UniProtKB-SubCell"/>
</dbReference>
<dbReference type="InterPro" id="IPR037819">
    <property type="entry name" value="ARHGEF28_PH"/>
</dbReference>
<feature type="compositionally biased region" description="Basic and acidic residues" evidence="9">
    <location>
        <begin position="532"/>
        <end position="549"/>
    </location>
</feature>
<dbReference type="FunFam" id="2.30.29.30:FF:000021">
    <property type="entry name" value="Rho guanine nucleotide exchange factor 2"/>
    <property type="match status" value="1"/>
</dbReference>
<sequence>MAVQRGEVVGQVEVRAVLQVPDLDREPEQTEFYVVLEGSRLAHVAVVKRAEDGESLCFTVPGHDLQETASVTVYRHTEDGAKPCGGGASLRYVCDLPQEVAEYLLANSDSLSPQSHLEVLRRVSAAPGEGDMEGDMSAGPGKEHSLGQTEQEEEGVRGGRPRPDPLIECHLREMDERITQAVANLNYPLEWSGKLLPREALLHLSVRLGLLHLSRFLIGQPMGQRALTMPNEEGETPLQLAQRRGDHSLFMALATPNIFSMFLWCDAFSIWMLWCVQVVLNPYSFCCSQLIYFSHAPFMTQMFIFQLLVSALRVWIGGGCSIMGGALMWTFPPLSLPDSPSLVALVMDSEGDEEGFLVKSSLSPISPLTSDPRSSGDETSPDLTCTRTHSASSDGDPPLAKDMGNQGIRHRSYSYSSPKISLLPPRFSCKTLATPATSDLSPEQRTFSLSEQPLEKRELRFRKRAQSADDEGSVELAESIQHLTLSEFLKEIEEEEWDKYNIPSKVESEKYKVIRTFSFLKSRMSTTRNKNKGKEKEREKEGTDKDKQQNGHRFSTGSCAGPTVCLVCDKPATGKDLLHCSCCTVMVHKGCKDSAPPCLKVSSSLCVYVLRDSPSPCPISTSASLPMMSQRDKRETASLPNPLSRSVPSATDRLSESPEAESDSRWCPGQSEELLQTTESSTSTDSSVGEDCVDASLHGDLDADALDYEAESWSLTVEHTFCKKQDKRVVKRQDVIYELMQTEMHHLQTLRIMAEVFRRGMREEVQLDAGALDRVFPCLDDLLLLHHNLFNAMRERRHSSAKPHGDRNYVIVRIGDILLQQFSEDSAERMKQVYGEFCSHHTEAVTFFKELQQHNKRFQTFIKQQSNNYLVRRREIPECILLVTQRITKYPVLLERILQYTQGQSEHMDLSRALVLIKEVIAAVDLMVSEFEQGQRLQDVLNRMENRSFAKLKNGHTFRKQDVLGPGQTLKHQGLLLWKTATGRLKDVLALLLTDTLIFLQEKDQKFIFAAVDQKPPVISLQKLIVREVANEERGMFLISASAAGPEMYEVHTSSKDERNTWMRLIREAVESCPEEEEENTNESEEERRTAEARVQKIHKLQETLSSQDYQICSSLEEKLQIYADLSVLRGEAPQEPHPEPHLLVQPNPEEVPQAAVLLTAALREVNEPVSHSVSHSGSQPVSQPVSHSVSQSAIQSAIQPASQPASQPFSQPVSHSASQSAIQSVSQSMSQSSVSHSASQSASQSAIQSRYRHIFVSSLQAAVTIQDSFYEVQKFLLHERDRHSPRSPRPHTPCLRGNALQEQEKQRNLEKRREEVAAAERQRWERECQARHSQQGELESRLEERERQCHLEAERLKQEREELEEQLEEYQQSLERLRESQRSVEKERERLETQQNLLQSWRHSRQRSLPVMVIPLDRCHQVCGNTKHYIHTDHQGNPGGHLDNGGSVFVNEAAVTTAMGLNNRHVHHHLQQQRGYGDDPRAHNSLNTLLARSSHGQTLQLHPDTHTPQDWAGGTGVTGYLYTPTEGQGSEQKPNGKTQTLWGTGL</sequence>
<keyword evidence="15" id="KW-1185">Reference proteome</keyword>
<feature type="region of interest" description="Disordered" evidence="9">
    <location>
        <begin position="621"/>
        <end position="669"/>
    </location>
</feature>
<dbReference type="Pfam" id="PF17838">
    <property type="entry name" value="PH_16"/>
    <property type="match status" value="1"/>
</dbReference>
<dbReference type="FunFam" id="1.20.900.10:FF:000004">
    <property type="entry name" value="Rho guanine nucleotide exchange factor 2"/>
    <property type="match status" value="1"/>
</dbReference>
<dbReference type="InterPro" id="IPR035899">
    <property type="entry name" value="DBL_dom_sf"/>
</dbReference>
<keyword evidence="8" id="KW-0175">Coiled coil</keyword>
<dbReference type="InterPro" id="IPR046349">
    <property type="entry name" value="C1-like_sf"/>
</dbReference>
<feature type="region of interest" description="Disordered" evidence="9">
    <location>
        <begin position="1500"/>
        <end position="1547"/>
    </location>
</feature>
<dbReference type="InterPro" id="IPR000219">
    <property type="entry name" value="DH_dom"/>
</dbReference>
<keyword evidence="3" id="KW-0597">Phosphoprotein</keyword>
<feature type="domain" description="PH" evidence="11">
    <location>
        <begin position="969"/>
        <end position="1071"/>
    </location>
</feature>
<dbReference type="Gene3D" id="2.30.29.30">
    <property type="entry name" value="Pleckstrin-homology domain (PH domain)/Phosphotyrosine-binding domain (PTB)"/>
    <property type="match status" value="1"/>
</dbReference>
<keyword evidence="2" id="KW-0963">Cytoplasm</keyword>
<dbReference type="CDD" id="cd14680">
    <property type="entry name" value="PH_p190RhoGEF"/>
    <property type="match status" value="1"/>
</dbReference>
<feature type="domain" description="DH" evidence="12">
    <location>
        <begin position="731"/>
        <end position="927"/>
    </location>
</feature>
<dbReference type="SMART" id="SM00233">
    <property type="entry name" value="PH"/>
    <property type="match status" value="1"/>
</dbReference>
<dbReference type="SUPFAM" id="SSF48065">
    <property type="entry name" value="DBL homology domain (DH-domain)"/>
    <property type="match status" value="1"/>
</dbReference>
<feature type="compositionally biased region" description="Low complexity" evidence="9">
    <location>
        <begin position="1169"/>
        <end position="1238"/>
    </location>
</feature>
<feature type="compositionally biased region" description="Acidic residues" evidence="9">
    <location>
        <begin position="1073"/>
        <end position="1085"/>
    </location>
</feature>
<proteinExistence type="predicted"/>
<keyword evidence="4" id="KW-0344">Guanine-nucleotide releasing factor</keyword>
<evidence type="ECO:0000259" key="12">
    <source>
        <dbReference type="PROSITE" id="PS50010"/>
    </source>
</evidence>
<dbReference type="InterPro" id="IPR051632">
    <property type="entry name" value="Rho_GEF"/>
</dbReference>
<dbReference type="PANTHER" id="PTHR13944">
    <property type="entry name" value="AGAP007712-PA"/>
    <property type="match status" value="1"/>
</dbReference>
<dbReference type="Proteomes" id="UP000694395">
    <property type="component" value="Chromosome 5"/>
</dbReference>
<dbReference type="Pfam" id="PF00621">
    <property type="entry name" value="RhoGEF"/>
    <property type="match status" value="1"/>
</dbReference>
<dbReference type="SMART" id="SM00325">
    <property type="entry name" value="RhoGEF"/>
    <property type="match status" value="1"/>
</dbReference>
<dbReference type="SMART" id="SM00109">
    <property type="entry name" value="C1"/>
    <property type="match status" value="1"/>
</dbReference>
<evidence type="ECO:0000256" key="8">
    <source>
        <dbReference type="ARBA" id="ARBA00023054"/>
    </source>
</evidence>
<feature type="compositionally biased region" description="Polar residues" evidence="9">
    <location>
        <begin position="1526"/>
        <end position="1547"/>
    </location>
</feature>
<keyword evidence="7" id="KW-0862">Zinc</keyword>
<evidence type="ECO:0000256" key="5">
    <source>
        <dbReference type="ARBA" id="ARBA00022723"/>
    </source>
</evidence>
<feature type="compositionally biased region" description="Polar residues" evidence="9">
    <location>
        <begin position="362"/>
        <end position="393"/>
    </location>
</feature>
<evidence type="ECO:0000259" key="13">
    <source>
        <dbReference type="PROSITE" id="PS50081"/>
    </source>
</evidence>
<evidence type="ECO:0000256" key="7">
    <source>
        <dbReference type="ARBA" id="ARBA00022833"/>
    </source>
</evidence>
<keyword evidence="10" id="KW-0472">Membrane</keyword>
<feature type="transmembrane region" description="Helical" evidence="10">
    <location>
        <begin position="305"/>
        <end position="331"/>
    </location>
</feature>
<evidence type="ECO:0000313" key="14">
    <source>
        <dbReference type="Ensembl" id="ENSOMYP00000000321.2"/>
    </source>
</evidence>
<dbReference type="Ensembl" id="ENSOMYT00000000406.2">
    <property type="protein sequence ID" value="ENSOMYP00000000321.2"/>
    <property type="gene ID" value="ENSOMYG00000000251.2"/>
</dbReference>